<comment type="catalytic activity">
    <reaction evidence="9 10">
        <text>a CDP-1,2-diacyl-sn-glycerol + sn-glycerol 3-phosphate = a 1,2-diacyl-sn-glycero-3-phospho-(1'-sn-glycero-3'-phosphate) + CMP + H(+)</text>
        <dbReference type="Rhea" id="RHEA:12593"/>
        <dbReference type="ChEBI" id="CHEBI:15378"/>
        <dbReference type="ChEBI" id="CHEBI:57597"/>
        <dbReference type="ChEBI" id="CHEBI:58332"/>
        <dbReference type="ChEBI" id="CHEBI:60110"/>
        <dbReference type="ChEBI" id="CHEBI:60377"/>
        <dbReference type="EC" id="2.7.8.5"/>
    </reaction>
</comment>
<feature type="compositionally biased region" description="Basic and acidic residues" evidence="11">
    <location>
        <begin position="273"/>
        <end position="283"/>
    </location>
</feature>
<evidence type="ECO:0000256" key="7">
    <source>
        <dbReference type="ARBA" id="ARBA00023209"/>
    </source>
</evidence>
<dbReference type="GeneID" id="7823008"/>
<reference evidence="14" key="1">
    <citation type="journal article" date="2006" name="PLoS Biol.">
        <title>Macronuclear genome sequence of the ciliate Tetrahymena thermophila, a model eukaryote.</title>
        <authorList>
            <person name="Eisen J.A."/>
            <person name="Coyne R.S."/>
            <person name="Wu M."/>
            <person name="Wu D."/>
            <person name="Thiagarajan M."/>
            <person name="Wortman J.R."/>
            <person name="Badger J.H."/>
            <person name="Ren Q."/>
            <person name="Amedeo P."/>
            <person name="Jones K.M."/>
            <person name="Tallon L.J."/>
            <person name="Delcher A.L."/>
            <person name="Salzberg S.L."/>
            <person name="Silva J.C."/>
            <person name="Haas B.J."/>
            <person name="Majoros W.H."/>
            <person name="Farzad M."/>
            <person name="Carlton J.M."/>
            <person name="Smith R.K. Jr."/>
            <person name="Garg J."/>
            <person name="Pearlman R.E."/>
            <person name="Karrer K.M."/>
            <person name="Sun L."/>
            <person name="Manning G."/>
            <person name="Elde N.C."/>
            <person name="Turkewitz A.P."/>
            <person name="Asai D.J."/>
            <person name="Wilkes D.E."/>
            <person name="Wang Y."/>
            <person name="Cai H."/>
            <person name="Collins K."/>
            <person name="Stewart B.A."/>
            <person name="Lee S.R."/>
            <person name="Wilamowska K."/>
            <person name="Weinberg Z."/>
            <person name="Ruzzo W.L."/>
            <person name="Wloga D."/>
            <person name="Gaertig J."/>
            <person name="Frankel J."/>
            <person name="Tsao C.-C."/>
            <person name="Gorovsky M.A."/>
            <person name="Keeling P.J."/>
            <person name="Waller R.F."/>
            <person name="Patron N.J."/>
            <person name="Cherry J.M."/>
            <person name="Stover N.A."/>
            <person name="Krieger C.J."/>
            <person name="del Toro C."/>
            <person name="Ryder H.F."/>
            <person name="Williamson S.C."/>
            <person name="Barbeau R.A."/>
            <person name="Hamilton E.P."/>
            <person name="Orias E."/>
        </authorList>
    </citation>
    <scope>NUCLEOTIDE SEQUENCE [LARGE SCALE GENOMIC DNA]</scope>
    <source>
        <strain evidence="14">SB210</strain>
    </source>
</reference>
<feature type="domain" description="PLD phosphodiesterase" evidence="12">
    <location>
        <begin position="145"/>
        <end position="171"/>
    </location>
</feature>
<dbReference type="EC" id="2.7.8.5" evidence="10"/>
<evidence type="ECO:0000256" key="1">
    <source>
        <dbReference type="ARBA" id="ARBA00005042"/>
    </source>
</evidence>
<feature type="region of interest" description="Disordered" evidence="11">
    <location>
        <begin position="273"/>
        <end position="298"/>
    </location>
</feature>
<keyword evidence="5" id="KW-0677">Repeat</keyword>
<dbReference type="FunCoup" id="I7M273">
    <property type="interactions" value="339"/>
</dbReference>
<dbReference type="Proteomes" id="UP000009168">
    <property type="component" value="Unassembled WGS sequence"/>
</dbReference>
<dbReference type="AlphaFoldDB" id="I7M273"/>
<dbReference type="PIRSF" id="PIRSF000850">
    <property type="entry name" value="Phospholipase_D_PSS"/>
    <property type="match status" value="1"/>
</dbReference>
<dbReference type="KEGG" id="tet:TTHERM_00136230"/>
<evidence type="ECO:0000313" key="13">
    <source>
        <dbReference type="EMBL" id="EAR99459.3"/>
    </source>
</evidence>
<keyword evidence="8 10" id="KW-1208">Phospholipid metabolism</keyword>
<evidence type="ECO:0000256" key="9">
    <source>
        <dbReference type="ARBA" id="ARBA00048586"/>
    </source>
</evidence>
<keyword evidence="14" id="KW-1185">Reference proteome</keyword>
<dbReference type="PANTHER" id="PTHR12586:SF1">
    <property type="entry name" value="CDP-DIACYLGLYCEROL--GLYCEROL-3-PHOSPHATE 3-PHOSPHATIDYLTRANSFERASE, MITOCHONDRIAL"/>
    <property type="match status" value="1"/>
</dbReference>
<dbReference type="Gene3D" id="3.30.870.10">
    <property type="entry name" value="Endonuclease Chain A"/>
    <property type="match status" value="2"/>
</dbReference>
<evidence type="ECO:0000256" key="2">
    <source>
        <dbReference type="ARBA" id="ARBA00010682"/>
    </source>
</evidence>
<evidence type="ECO:0000256" key="6">
    <source>
        <dbReference type="ARBA" id="ARBA00023098"/>
    </source>
</evidence>
<dbReference type="GO" id="GO:0008444">
    <property type="term" value="F:CDP-diacylglycerol-glycerol-3-phosphate 3-phosphatidyltransferase activity"/>
    <property type="evidence" value="ECO:0007669"/>
    <property type="project" value="UniProtKB-EC"/>
</dbReference>
<evidence type="ECO:0000256" key="4">
    <source>
        <dbReference type="ARBA" id="ARBA00022679"/>
    </source>
</evidence>
<dbReference type="PROSITE" id="PS50035">
    <property type="entry name" value="PLD"/>
    <property type="match status" value="1"/>
</dbReference>
<dbReference type="SUPFAM" id="SSF56024">
    <property type="entry name" value="Phospholipase D/nuclease"/>
    <property type="match status" value="1"/>
</dbReference>
<keyword evidence="3 10" id="KW-0444">Lipid biosynthesis</keyword>
<dbReference type="InterPro" id="IPR016270">
    <property type="entry name" value="PGS1"/>
</dbReference>
<organism evidence="13 14">
    <name type="scientific">Tetrahymena thermophila (strain SB210)</name>
    <dbReference type="NCBI Taxonomy" id="312017"/>
    <lineage>
        <taxon>Eukaryota</taxon>
        <taxon>Sar</taxon>
        <taxon>Alveolata</taxon>
        <taxon>Ciliophora</taxon>
        <taxon>Intramacronucleata</taxon>
        <taxon>Oligohymenophorea</taxon>
        <taxon>Hymenostomatida</taxon>
        <taxon>Tetrahymenina</taxon>
        <taxon>Tetrahymenidae</taxon>
        <taxon>Tetrahymena</taxon>
    </lineage>
</organism>
<dbReference type="GO" id="GO:0005524">
    <property type="term" value="F:ATP binding"/>
    <property type="evidence" value="ECO:0007669"/>
    <property type="project" value="UniProtKB-KW"/>
</dbReference>
<dbReference type="GO" id="GO:0032049">
    <property type="term" value="P:cardiolipin biosynthetic process"/>
    <property type="evidence" value="ECO:0007669"/>
    <property type="project" value="InterPro"/>
</dbReference>
<dbReference type="STRING" id="312017.I7M273"/>
<protein>
    <recommendedName>
        <fullName evidence="10">CDP-diacylglycerol--glycerol-3-phosphate 3-phosphatidyltransferase</fullName>
        <ecNumber evidence="10">2.7.8.5</ecNumber>
    </recommendedName>
</protein>
<evidence type="ECO:0000256" key="5">
    <source>
        <dbReference type="ARBA" id="ARBA00022737"/>
    </source>
</evidence>
<dbReference type="PANTHER" id="PTHR12586">
    <property type="entry name" value="CDP-DIACYLGLYCEROL--SERINE O-PHOSPHATIDYLTRANSFERASE"/>
    <property type="match status" value="1"/>
</dbReference>
<dbReference type="InterPro" id="IPR001736">
    <property type="entry name" value="PLipase_D/transphosphatidylase"/>
</dbReference>
<proteinExistence type="inferred from homology"/>
<accession>I7M273</accession>
<keyword evidence="10" id="KW-0547">Nucleotide-binding</keyword>
<dbReference type="EMBL" id="GG662639">
    <property type="protein sequence ID" value="EAR99459.3"/>
    <property type="molecule type" value="Genomic_DNA"/>
</dbReference>
<comment type="pathway">
    <text evidence="1 10">Phospholipid metabolism; phosphatidylglycerol biosynthesis; phosphatidylglycerol from CDP-diacylglycerol: step 1/2.</text>
</comment>
<dbReference type="UniPathway" id="UPA00084">
    <property type="reaction ID" value="UER00503"/>
</dbReference>
<dbReference type="GO" id="GO:0005739">
    <property type="term" value="C:mitochondrion"/>
    <property type="evidence" value="ECO:0007669"/>
    <property type="project" value="UniProtKB-SubCell"/>
</dbReference>
<dbReference type="RefSeq" id="XP_001019704.3">
    <property type="nucleotide sequence ID" value="XM_001019704.3"/>
</dbReference>
<comment type="function">
    <text evidence="10">Functions in the biosynthesis of the anionic phospholipids phosphatidylglycerol and cardiolipin.</text>
</comment>
<sequence>MKSILDFLVKSHVEKIKQPIFKLYSSQIEILQEPIDFYLQLHKGVKYSSKRILMSTLYFGTGNLEKYLVAQIDNSIKRNKKLKVGMLMDYMRGNRVNKRQESSRTLVENLKRDNLHNNNVKLAFYYNPSTNKILTLDSESGLREIFGVHHMKFYVFDDDIVLTGANLSEDYFVERQDRYFYIRNAPELANYLQDLFDVISNNSYQIHESGELVLFNNQPNPVKQTQKFIKVFKNQFKMFLYSNQIEPKTISFTDQNLKPQNSEETILNQENMDSKVTDSHETNQEDQQQQVEEEEEPEIIDITPDNYFQENKQISLELQEKKEKATQLLQNSFNEVEIHQIMRKLEDTLFYEDKRKSGELAELGGPVYFFPTIQLSAINHIQDEQFFLEFLDYIGSNEGYQLKFASGYMNFTDKIIQKIMNSKFQYQLDLLTAAPQANGFFEGGRVKKHIPFFYRYFEYNLLKLALKFNRKNIRINEYSRGQWTFHSKGLWLYENQVQNGESNYVSNPYPVFTAIGSSNYCNRSYQRDTELQFYIYSQCNKFSKELHIENERQFNYSQDVTEKKLSYKEYGLSLSVVAFAKFLRSFL</sequence>
<gene>
    <name evidence="13" type="ORF">TTHERM_00136230</name>
</gene>
<dbReference type="Pfam" id="PF00614">
    <property type="entry name" value="PLDc"/>
    <property type="match status" value="1"/>
</dbReference>
<dbReference type="CDD" id="cd09137">
    <property type="entry name" value="PLDc_PGS1_euk_2"/>
    <property type="match status" value="1"/>
</dbReference>
<comment type="subcellular location">
    <subcellularLocation>
        <location evidence="10">Mitochondrion</location>
    </subcellularLocation>
</comment>
<keyword evidence="6 10" id="KW-0443">Lipid metabolism</keyword>
<keyword evidence="7 10" id="KW-0594">Phospholipid biosynthesis</keyword>
<comment type="similarity">
    <text evidence="2 10">Belongs to the CDP-alcohol phosphatidyltransferase class-II family.</text>
</comment>
<keyword evidence="10" id="KW-0067">ATP-binding</keyword>
<evidence type="ECO:0000256" key="8">
    <source>
        <dbReference type="ARBA" id="ARBA00023264"/>
    </source>
</evidence>
<evidence type="ECO:0000256" key="10">
    <source>
        <dbReference type="RuleBase" id="RU365024"/>
    </source>
</evidence>
<dbReference type="SMART" id="SM00155">
    <property type="entry name" value="PLDc"/>
    <property type="match status" value="2"/>
</dbReference>
<dbReference type="InParanoid" id="I7M273"/>
<evidence type="ECO:0000256" key="11">
    <source>
        <dbReference type="SAM" id="MobiDB-lite"/>
    </source>
</evidence>
<dbReference type="OrthoDB" id="10250191at2759"/>
<name>I7M273_TETTS</name>
<keyword evidence="4 10" id="KW-0808">Transferase</keyword>
<keyword evidence="10" id="KW-0496">Mitochondrion</keyword>
<dbReference type="eggNOG" id="KOG3964">
    <property type="taxonomic scope" value="Eukaryota"/>
</dbReference>
<evidence type="ECO:0000259" key="12">
    <source>
        <dbReference type="PROSITE" id="PS50035"/>
    </source>
</evidence>
<evidence type="ECO:0000313" key="14">
    <source>
        <dbReference type="Proteomes" id="UP000009168"/>
    </source>
</evidence>
<evidence type="ECO:0000256" key="3">
    <source>
        <dbReference type="ARBA" id="ARBA00022516"/>
    </source>
</evidence>